<feature type="transmembrane region" description="Helical" evidence="1">
    <location>
        <begin position="239"/>
        <end position="260"/>
    </location>
</feature>
<keyword evidence="1" id="KW-0812">Transmembrane</keyword>
<keyword evidence="3" id="KW-1185">Reference proteome</keyword>
<name>A0A9N9BXT8_9GLOM</name>
<gene>
    <name evidence="2" type="ORF">ALEPTO_LOCUS7382</name>
</gene>
<accession>A0A9N9BXT8</accession>
<dbReference type="AlphaFoldDB" id="A0A9N9BXT8"/>
<reference evidence="2" key="1">
    <citation type="submission" date="2021-06" db="EMBL/GenBank/DDBJ databases">
        <authorList>
            <person name="Kallberg Y."/>
            <person name="Tangrot J."/>
            <person name="Rosling A."/>
        </authorList>
    </citation>
    <scope>NUCLEOTIDE SEQUENCE</scope>
    <source>
        <strain evidence="2">FL130A</strain>
    </source>
</reference>
<dbReference type="EMBL" id="CAJVPS010003153">
    <property type="protein sequence ID" value="CAG8583639.1"/>
    <property type="molecule type" value="Genomic_DNA"/>
</dbReference>
<evidence type="ECO:0000313" key="2">
    <source>
        <dbReference type="EMBL" id="CAG8583639.1"/>
    </source>
</evidence>
<dbReference type="Proteomes" id="UP000789508">
    <property type="component" value="Unassembled WGS sequence"/>
</dbReference>
<sequence>MLSSFVLLGLASPLPKFEEIITIEENFPEDDSEIKEVTVTIVGQEGDDFPIPSLYDLSSPLSEFEDIIHSRPGHPLSSIIDKMEQALTGMPGPFLGPFTGSKSKSPLSYDPFHMIHGKGDNYEKLFDDFNDVFEPLASEEAMLSFIDDVMDSFDNEYDEQDSNIEHDVDTQNNSTSSVFEDIESLIEKPQKQLIDDLEKLVMGEVDVDEAIIISGPTKPTNHDNEHQTASLTTKILKDVFYLLMICAILFSSALSAFVWIKYLSKKPHYSQVPNTEDEETENLING</sequence>
<keyword evidence="1" id="KW-0472">Membrane</keyword>
<comment type="caution">
    <text evidence="2">The sequence shown here is derived from an EMBL/GenBank/DDBJ whole genome shotgun (WGS) entry which is preliminary data.</text>
</comment>
<evidence type="ECO:0000313" key="3">
    <source>
        <dbReference type="Proteomes" id="UP000789508"/>
    </source>
</evidence>
<organism evidence="2 3">
    <name type="scientific">Ambispora leptoticha</name>
    <dbReference type="NCBI Taxonomy" id="144679"/>
    <lineage>
        <taxon>Eukaryota</taxon>
        <taxon>Fungi</taxon>
        <taxon>Fungi incertae sedis</taxon>
        <taxon>Mucoromycota</taxon>
        <taxon>Glomeromycotina</taxon>
        <taxon>Glomeromycetes</taxon>
        <taxon>Archaeosporales</taxon>
        <taxon>Ambisporaceae</taxon>
        <taxon>Ambispora</taxon>
    </lineage>
</organism>
<protein>
    <submittedName>
        <fullName evidence="2">13323_t:CDS:1</fullName>
    </submittedName>
</protein>
<dbReference type="OrthoDB" id="10432822at2759"/>
<evidence type="ECO:0000256" key="1">
    <source>
        <dbReference type="SAM" id="Phobius"/>
    </source>
</evidence>
<proteinExistence type="predicted"/>
<keyword evidence="1" id="KW-1133">Transmembrane helix</keyword>